<dbReference type="GO" id="GO:0008285">
    <property type="term" value="P:negative regulation of cell population proliferation"/>
    <property type="evidence" value="ECO:0007669"/>
    <property type="project" value="InterPro"/>
</dbReference>
<evidence type="ECO:0000256" key="1">
    <source>
        <dbReference type="ARBA" id="ARBA00004162"/>
    </source>
</evidence>
<reference evidence="8 9" key="1">
    <citation type="journal article" date="2019" name="Nat. Plants">
        <title>Genome sequencing of Musa balbisiana reveals subgenome evolution and function divergence in polyploid bananas.</title>
        <authorList>
            <person name="Yao X."/>
        </authorList>
    </citation>
    <scope>NUCLEOTIDE SEQUENCE [LARGE SCALE GENOMIC DNA]</scope>
    <source>
        <strain evidence="9">cv. DH-PKW</strain>
        <tissue evidence="8">Leaves</tissue>
    </source>
</reference>
<gene>
    <name evidence="8" type="ORF">C4D60_Mb05t06400</name>
</gene>
<keyword evidence="3" id="KW-1003">Cell membrane</keyword>
<organism evidence="8 9">
    <name type="scientific">Musa balbisiana</name>
    <name type="common">Banana</name>
    <dbReference type="NCBI Taxonomy" id="52838"/>
    <lineage>
        <taxon>Eukaryota</taxon>
        <taxon>Viridiplantae</taxon>
        <taxon>Streptophyta</taxon>
        <taxon>Embryophyta</taxon>
        <taxon>Tracheophyta</taxon>
        <taxon>Spermatophyta</taxon>
        <taxon>Magnoliopsida</taxon>
        <taxon>Liliopsida</taxon>
        <taxon>Zingiberales</taxon>
        <taxon>Musaceae</taxon>
        <taxon>Musa</taxon>
    </lineage>
</organism>
<dbReference type="AlphaFoldDB" id="A0A4S8JU58"/>
<keyword evidence="9" id="KW-1185">Reference proteome</keyword>
<dbReference type="Pfam" id="PF08137">
    <property type="entry name" value="DVL"/>
    <property type="match status" value="1"/>
</dbReference>
<name>A0A4S8JU58_MUSBA</name>
<evidence type="ECO:0000256" key="4">
    <source>
        <dbReference type="ARBA" id="ARBA00022692"/>
    </source>
</evidence>
<sequence length="97" mass="11529">MASHFYLLNRIPFPDESKERKGGRLLMRSSLPLPLFHRRRGHRASMRPRRAVSRGWDEHAVSEKVGCLAATKEMRFRLYILRRCVVMLLCWRKYGKS</sequence>
<dbReference type="Proteomes" id="UP000317650">
    <property type="component" value="Chromosome 5"/>
</dbReference>
<dbReference type="GO" id="GO:0048367">
    <property type="term" value="P:shoot system development"/>
    <property type="evidence" value="ECO:0007669"/>
    <property type="project" value="UniProtKB-ARBA"/>
</dbReference>
<accession>A0A4S8JU58</accession>
<evidence type="ECO:0000256" key="6">
    <source>
        <dbReference type="ARBA" id="ARBA00023136"/>
    </source>
</evidence>
<evidence type="ECO:0000256" key="7">
    <source>
        <dbReference type="ARBA" id="ARBA00024340"/>
    </source>
</evidence>
<dbReference type="EMBL" id="PYDT01000003">
    <property type="protein sequence ID" value="THU65699.1"/>
    <property type="molecule type" value="Genomic_DNA"/>
</dbReference>
<keyword evidence="5" id="KW-1133">Transmembrane helix</keyword>
<keyword evidence="4" id="KW-0812">Transmembrane</keyword>
<proteinExistence type="inferred from homology"/>
<comment type="caution">
    <text evidence="8">The sequence shown here is derived from an EMBL/GenBank/DDBJ whole genome shotgun (WGS) entry which is preliminary data.</text>
</comment>
<comment type="subcellular location">
    <subcellularLocation>
        <location evidence="1">Cell membrane</location>
        <topology evidence="1">Single-pass membrane protein</topology>
    </subcellularLocation>
</comment>
<evidence type="ECO:0000256" key="2">
    <source>
        <dbReference type="ARBA" id="ARBA00022473"/>
    </source>
</evidence>
<keyword evidence="6" id="KW-0472">Membrane</keyword>
<evidence type="ECO:0000256" key="5">
    <source>
        <dbReference type="ARBA" id="ARBA00022989"/>
    </source>
</evidence>
<evidence type="ECO:0000313" key="8">
    <source>
        <dbReference type="EMBL" id="THU65699.1"/>
    </source>
</evidence>
<keyword evidence="2" id="KW-0217">Developmental protein</keyword>
<protein>
    <submittedName>
        <fullName evidence="8">Uncharacterized protein</fullName>
    </submittedName>
</protein>
<comment type="similarity">
    <text evidence="7">Belongs to the DVL/RTFL small polypeptides family.</text>
</comment>
<dbReference type="GO" id="GO:0005886">
    <property type="term" value="C:plasma membrane"/>
    <property type="evidence" value="ECO:0007669"/>
    <property type="project" value="UniProtKB-SubCell"/>
</dbReference>
<dbReference type="PANTHER" id="PTHR33102">
    <property type="entry name" value="DVL19-RELATED-RELATED"/>
    <property type="match status" value="1"/>
</dbReference>
<dbReference type="InterPro" id="IPR051525">
    <property type="entry name" value="DVL_RTFL_regulatory"/>
</dbReference>
<evidence type="ECO:0000313" key="9">
    <source>
        <dbReference type="Proteomes" id="UP000317650"/>
    </source>
</evidence>
<evidence type="ECO:0000256" key="3">
    <source>
        <dbReference type="ARBA" id="ARBA00022475"/>
    </source>
</evidence>
<dbReference type="InterPro" id="IPR012552">
    <property type="entry name" value="DVL"/>
</dbReference>